<dbReference type="SUPFAM" id="SSF50331">
    <property type="entry name" value="MOP-like"/>
    <property type="match status" value="1"/>
</dbReference>
<dbReference type="Pfam" id="PF00005">
    <property type="entry name" value="ABC_tran"/>
    <property type="match status" value="1"/>
</dbReference>
<reference evidence="9 10" key="1">
    <citation type="submission" date="2016-10" db="EMBL/GenBank/DDBJ databases">
        <authorList>
            <person name="de Groot N.N."/>
        </authorList>
    </citation>
    <scope>NUCLEOTIDE SEQUENCE [LARGE SCALE GENOMIC DNA]</scope>
    <source>
        <strain evidence="9 10">DSM 26656</strain>
    </source>
</reference>
<name>A0A1H5S965_9HYPH</name>
<dbReference type="GO" id="GO:0005524">
    <property type="term" value="F:ATP binding"/>
    <property type="evidence" value="ECO:0007669"/>
    <property type="project" value="UniProtKB-KW"/>
</dbReference>
<dbReference type="EC" id="7.6.2.11" evidence="7"/>
<feature type="domain" description="ABC transporter" evidence="8">
    <location>
        <begin position="81"/>
        <end position="311"/>
    </location>
</feature>
<keyword evidence="6 7" id="KW-0472">Membrane</keyword>
<dbReference type="InterPro" id="IPR013611">
    <property type="entry name" value="Transp-assoc_OB_typ2"/>
</dbReference>
<dbReference type="GO" id="GO:0016887">
    <property type="term" value="F:ATP hydrolysis activity"/>
    <property type="evidence" value="ECO:0007669"/>
    <property type="project" value="InterPro"/>
</dbReference>
<gene>
    <name evidence="7" type="primary">potA</name>
    <name evidence="9" type="ORF">SAMN04488115_101182</name>
</gene>
<proteinExistence type="inferred from homology"/>
<dbReference type="PROSITE" id="PS50893">
    <property type="entry name" value="ABC_TRANSPORTER_2"/>
    <property type="match status" value="1"/>
</dbReference>
<dbReference type="InterPro" id="IPR005893">
    <property type="entry name" value="PotA-like"/>
</dbReference>
<keyword evidence="10" id="KW-1185">Reference proteome</keyword>
<dbReference type="InterPro" id="IPR027417">
    <property type="entry name" value="P-loop_NTPase"/>
</dbReference>
<dbReference type="Gene3D" id="3.40.50.300">
    <property type="entry name" value="P-loop containing nucleotide triphosphate hydrolases"/>
    <property type="match status" value="1"/>
</dbReference>
<dbReference type="SMART" id="SM00382">
    <property type="entry name" value="AAA"/>
    <property type="match status" value="1"/>
</dbReference>
<evidence type="ECO:0000256" key="6">
    <source>
        <dbReference type="ARBA" id="ARBA00023136"/>
    </source>
</evidence>
<dbReference type="SUPFAM" id="SSF52540">
    <property type="entry name" value="P-loop containing nucleoside triphosphate hydrolases"/>
    <property type="match status" value="1"/>
</dbReference>
<dbReference type="FunFam" id="3.40.50.300:FF:000133">
    <property type="entry name" value="Spermidine/putrescine import ATP-binding protein PotA"/>
    <property type="match status" value="1"/>
</dbReference>
<dbReference type="NCBIfam" id="TIGR01187">
    <property type="entry name" value="potA"/>
    <property type="match status" value="1"/>
</dbReference>
<dbReference type="InterPro" id="IPR003593">
    <property type="entry name" value="AAA+_ATPase"/>
</dbReference>
<evidence type="ECO:0000256" key="4">
    <source>
        <dbReference type="ARBA" id="ARBA00022840"/>
    </source>
</evidence>
<evidence type="ECO:0000256" key="3">
    <source>
        <dbReference type="ARBA" id="ARBA00022741"/>
    </source>
</evidence>
<evidence type="ECO:0000313" key="10">
    <source>
        <dbReference type="Proteomes" id="UP000236743"/>
    </source>
</evidence>
<keyword evidence="3 7" id="KW-0547">Nucleotide-binding</keyword>
<dbReference type="PANTHER" id="PTHR42781:SF4">
    <property type="entry name" value="SPERMIDINE_PUTRESCINE IMPORT ATP-BINDING PROTEIN POTA"/>
    <property type="match status" value="1"/>
</dbReference>
<sequence>MLLIIWQLPPSAKSPFIVASNAACGDGFTEIRAAEGHVSGASTRHKTDLWHDLKSVFARASQPPLYRDGRVQMAESGGERVEIRSASKIYGSVRALDDVSLDIAPQEFVSLLGPSGSGKTTLLGILGGFVQPSGGSIHFGGRDVTFTPPHKRDIGIVFQNYALFPHMNVGENVAFPLRARRLPKSSFAERVRGALAMVDLAGYEERGISQLSGGQRQRVALARAMIFEPRLILMDEPLSALDKQLRETMQIELRQLHKRLGATIIYVTHDQREALTMSDRVAILKDGKLVQIDRPERLHDHPANAFVASFIGEATLLPVRRIDSSSVALGGTVLRTSRPIAPAGDLVLAIQTEKLLVEDGTGSAERNRFSARVTDIVFQGESLRVFLALEDGSTLSLRQPSHYEAASRIPPIGQSLKVSLHPQDTIIVPKTGG</sequence>
<evidence type="ECO:0000256" key="1">
    <source>
        <dbReference type="ARBA" id="ARBA00022448"/>
    </source>
</evidence>
<accession>A0A1H5S965</accession>
<organism evidence="9 10">
    <name type="scientific">Bosea lathyri</name>
    <dbReference type="NCBI Taxonomy" id="1036778"/>
    <lineage>
        <taxon>Bacteria</taxon>
        <taxon>Pseudomonadati</taxon>
        <taxon>Pseudomonadota</taxon>
        <taxon>Alphaproteobacteria</taxon>
        <taxon>Hyphomicrobiales</taxon>
        <taxon>Boseaceae</taxon>
        <taxon>Bosea</taxon>
    </lineage>
</organism>
<comment type="function">
    <text evidence="7">Part of the ABC transporter complex PotABCD involved in spermidine/putrescine import. Responsible for energy coupling to the transport system.</text>
</comment>
<comment type="subunit">
    <text evidence="7">The complex is composed of two ATP-binding proteins (PotA), two transmembrane proteins (PotB and PotC) and a solute-binding protein (PotD).</text>
</comment>
<dbReference type="GO" id="GO:0015847">
    <property type="term" value="P:putrescine transport"/>
    <property type="evidence" value="ECO:0007669"/>
    <property type="project" value="UniProtKB-ARBA"/>
</dbReference>
<dbReference type="PANTHER" id="PTHR42781">
    <property type="entry name" value="SPERMIDINE/PUTRESCINE IMPORT ATP-BINDING PROTEIN POTA"/>
    <property type="match status" value="1"/>
</dbReference>
<dbReference type="InterPro" id="IPR050093">
    <property type="entry name" value="ABC_SmlMolc_Importer"/>
</dbReference>
<keyword evidence="2 7" id="KW-1003">Cell membrane</keyword>
<evidence type="ECO:0000256" key="5">
    <source>
        <dbReference type="ARBA" id="ARBA00022967"/>
    </source>
</evidence>
<dbReference type="InterPro" id="IPR003439">
    <property type="entry name" value="ABC_transporter-like_ATP-bd"/>
</dbReference>
<dbReference type="Pfam" id="PF08402">
    <property type="entry name" value="TOBE_2"/>
    <property type="match status" value="1"/>
</dbReference>
<protein>
    <recommendedName>
        <fullName evidence="7">Spermidine/putrescine import ATP-binding protein PotA</fullName>
        <ecNumber evidence="7">7.6.2.11</ecNumber>
    </recommendedName>
</protein>
<keyword evidence="1 7" id="KW-0813">Transport</keyword>
<dbReference type="Proteomes" id="UP000236743">
    <property type="component" value="Unassembled WGS sequence"/>
</dbReference>
<dbReference type="InterPro" id="IPR008995">
    <property type="entry name" value="Mo/tungstate-bd_C_term_dom"/>
</dbReference>
<dbReference type="EMBL" id="FNUY01000001">
    <property type="protein sequence ID" value="SEF47015.1"/>
    <property type="molecule type" value="Genomic_DNA"/>
</dbReference>
<comment type="similarity">
    <text evidence="7">Belongs to the ABC transporter superfamily. Spermidine/putrescine importer (TC 3.A.1.11.1) family.</text>
</comment>
<dbReference type="InterPro" id="IPR017871">
    <property type="entry name" value="ABC_transporter-like_CS"/>
</dbReference>
<evidence type="ECO:0000256" key="2">
    <source>
        <dbReference type="ARBA" id="ARBA00022475"/>
    </source>
</evidence>
<dbReference type="GO" id="GO:0043190">
    <property type="term" value="C:ATP-binding cassette (ABC) transporter complex"/>
    <property type="evidence" value="ECO:0007669"/>
    <property type="project" value="InterPro"/>
</dbReference>
<dbReference type="GO" id="GO:0015417">
    <property type="term" value="F:ABC-type polyamine transporter activity"/>
    <property type="evidence" value="ECO:0007669"/>
    <property type="project" value="UniProtKB-EC"/>
</dbReference>
<evidence type="ECO:0000313" key="9">
    <source>
        <dbReference type="EMBL" id="SEF47015.1"/>
    </source>
</evidence>
<keyword evidence="5 7" id="KW-1278">Translocase</keyword>
<comment type="catalytic activity">
    <reaction evidence="7">
        <text>ATP + H2O + polyamine-[polyamine-binding protein]Side 1 = ADP + phosphate + polyamineSide 2 + [polyamine-binding protein]Side 1.</text>
        <dbReference type="EC" id="7.6.2.11"/>
    </reaction>
</comment>
<evidence type="ECO:0000256" key="7">
    <source>
        <dbReference type="RuleBase" id="RU364083"/>
    </source>
</evidence>
<dbReference type="PROSITE" id="PS00211">
    <property type="entry name" value="ABC_TRANSPORTER_1"/>
    <property type="match status" value="1"/>
</dbReference>
<evidence type="ECO:0000259" key="8">
    <source>
        <dbReference type="PROSITE" id="PS50893"/>
    </source>
</evidence>
<keyword evidence="4 7" id="KW-0067">ATP-binding</keyword>
<dbReference type="AlphaFoldDB" id="A0A1H5S965"/>